<dbReference type="Pfam" id="PF08529">
    <property type="entry name" value="NusA_N"/>
    <property type="match status" value="2"/>
</dbReference>
<accession>A0A0F8ZQH6</accession>
<evidence type="ECO:0000313" key="9">
    <source>
        <dbReference type="EMBL" id="KKK96078.1"/>
    </source>
</evidence>
<name>A0A0F8ZQH6_9ZZZZ</name>
<dbReference type="PANTHER" id="PTHR22648:SF0">
    <property type="entry name" value="TRANSCRIPTION TERMINATION_ANTITERMINATION PROTEIN NUSA"/>
    <property type="match status" value="1"/>
</dbReference>
<dbReference type="SUPFAM" id="SSF50249">
    <property type="entry name" value="Nucleic acid-binding proteins"/>
    <property type="match status" value="1"/>
</dbReference>
<evidence type="ECO:0000256" key="7">
    <source>
        <dbReference type="SAM" id="MobiDB-lite"/>
    </source>
</evidence>
<evidence type="ECO:0000256" key="3">
    <source>
        <dbReference type="ARBA" id="ARBA00022814"/>
    </source>
</evidence>
<dbReference type="NCBIfam" id="TIGR01953">
    <property type="entry name" value="NusA"/>
    <property type="match status" value="1"/>
</dbReference>
<dbReference type="Pfam" id="PF26594">
    <property type="entry name" value="KH_NusA_2nd"/>
    <property type="match status" value="1"/>
</dbReference>
<evidence type="ECO:0000256" key="6">
    <source>
        <dbReference type="ARBA" id="ARBA00023163"/>
    </source>
</evidence>
<dbReference type="InterPro" id="IPR010213">
    <property type="entry name" value="TF_NusA"/>
</dbReference>
<dbReference type="GO" id="GO:0006353">
    <property type="term" value="P:DNA-templated transcription termination"/>
    <property type="evidence" value="ECO:0007669"/>
    <property type="project" value="UniProtKB-KW"/>
</dbReference>
<proteinExistence type="inferred from homology"/>
<keyword evidence="4" id="KW-0694">RNA-binding</keyword>
<dbReference type="AlphaFoldDB" id="A0A0F8ZQH6"/>
<sequence>VEAFARDKNIDKEIVFVDLEAAMLSAIRKGNQQAEDIVVNIDRTTGEITARIGEKALSMRELGRIAAQTAKQVMIQRLREAERDSIHDEYLERRGQIVTGRVARREGGTLVVELGRAEAILPKREQIPGETHDRDDRIRAMVLEVRDQGSQVRIVLSRTHPDFVRRLFDLEVPEVAEKIIEIRALAREAGYRTKAAVNSLDAKVDAVGACVGVRGSRIKSIVDELGGEKIDIVRWNDSSKILIANSLKPAEVYDISLCFELGRAIVVVTDDQLSLAIGKRGQNVRLAARLTQWDIDILTPAEFNSGLEVLETTLVEIEGVDRQCVSQIVALGMVNVLDVEEVGPVPLVKELEMDQSLADVIVARCGEQARRVAEANAAAEAAKKAAAKAEADAARAAETAESAEAPLAAEASETPAAGAAEGEPAEQVSPESAEAPLAPEASETP</sequence>
<evidence type="ECO:0000256" key="5">
    <source>
        <dbReference type="ARBA" id="ARBA00023015"/>
    </source>
</evidence>
<feature type="region of interest" description="Disordered" evidence="7">
    <location>
        <begin position="386"/>
        <end position="445"/>
    </location>
</feature>
<dbReference type="CDD" id="cd02134">
    <property type="entry name" value="KH-II_NusA_rpt1"/>
    <property type="match status" value="1"/>
</dbReference>
<dbReference type="SUPFAM" id="SSF54814">
    <property type="entry name" value="Prokaryotic type KH domain (KH-domain type II)"/>
    <property type="match status" value="2"/>
</dbReference>
<feature type="compositionally biased region" description="Low complexity" evidence="7">
    <location>
        <begin position="396"/>
        <end position="445"/>
    </location>
</feature>
<dbReference type="Gene3D" id="3.30.300.20">
    <property type="match status" value="2"/>
</dbReference>
<dbReference type="SMART" id="SM00322">
    <property type="entry name" value="KH"/>
    <property type="match status" value="2"/>
</dbReference>
<dbReference type="Gene3D" id="3.30.1480.10">
    <property type="entry name" value="NusA, N-terminal domain"/>
    <property type="match status" value="1"/>
</dbReference>
<keyword evidence="5" id="KW-0805">Transcription regulation</keyword>
<feature type="non-terminal residue" evidence="9">
    <location>
        <position position="1"/>
    </location>
</feature>
<dbReference type="GO" id="GO:0003700">
    <property type="term" value="F:DNA-binding transcription factor activity"/>
    <property type="evidence" value="ECO:0007669"/>
    <property type="project" value="InterPro"/>
</dbReference>
<dbReference type="EMBL" id="LAZR01046636">
    <property type="protein sequence ID" value="KKK96078.1"/>
    <property type="molecule type" value="Genomic_DNA"/>
</dbReference>
<dbReference type="InterPro" id="IPR013735">
    <property type="entry name" value="TF_NusA_N"/>
</dbReference>
<dbReference type="InterPro" id="IPR036555">
    <property type="entry name" value="NusA_N_sf"/>
</dbReference>
<dbReference type="FunFam" id="3.30.300.20:FF:000005">
    <property type="entry name" value="Transcription termination/antitermination protein NusA"/>
    <property type="match status" value="1"/>
</dbReference>
<dbReference type="FunFam" id="3.30.300.20:FF:000002">
    <property type="entry name" value="Transcription termination/antitermination protein NusA"/>
    <property type="match status" value="1"/>
</dbReference>
<dbReference type="CDD" id="cd04455">
    <property type="entry name" value="S1_NusA"/>
    <property type="match status" value="1"/>
</dbReference>
<dbReference type="GO" id="GO:0031564">
    <property type="term" value="P:transcription antitermination"/>
    <property type="evidence" value="ECO:0007669"/>
    <property type="project" value="UniProtKB-KW"/>
</dbReference>
<dbReference type="SMART" id="SM00316">
    <property type="entry name" value="S1"/>
    <property type="match status" value="1"/>
</dbReference>
<evidence type="ECO:0000256" key="1">
    <source>
        <dbReference type="ARBA" id="ARBA00022472"/>
    </source>
</evidence>
<dbReference type="PROSITE" id="PS50126">
    <property type="entry name" value="S1"/>
    <property type="match status" value="1"/>
</dbReference>
<evidence type="ECO:0000256" key="2">
    <source>
        <dbReference type="ARBA" id="ARBA00022490"/>
    </source>
</evidence>
<dbReference type="Gene3D" id="2.40.50.140">
    <property type="entry name" value="Nucleic acid-binding proteins"/>
    <property type="match status" value="1"/>
</dbReference>
<dbReference type="GO" id="GO:0003723">
    <property type="term" value="F:RNA binding"/>
    <property type="evidence" value="ECO:0007669"/>
    <property type="project" value="UniProtKB-KW"/>
</dbReference>
<feature type="domain" description="S1 motif" evidence="8">
    <location>
        <begin position="95"/>
        <end position="159"/>
    </location>
</feature>
<dbReference type="InterPro" id="IPR003029">
    <property type="entry name" value="S1_domain"/>
</dbReference>
<dbReference type="InterPro" id="IPR009019">
    <property type="entry name" value="KH_sf_prok-type"/>
</dbReference>
<dbReference type="HAMAP" id="MF_00945_B">
    <property type="entry name" value="NusA_B"/>
    <property type="match status" value="1"/>
</dbReference>
<dbReference type="InterPro" id="IPR058582">
    <property type="entry name" value="KH_NusA_2nd"/>
</dbReference>
<dbReference type="CDD" id="cd22529">
    <property type="entry name" value="KH-II_NusA_rpt2"/>
    <property type="match status" value="1"/>
</dbReference>
<feature type="non-terminal residue" evidence="9">
    <location>
        <position position="445"/>
    </location>
</feature>
<evidence type="ECO:0000259" key="8">
    <source>
        <dbReference type="PROSITE" id="PS50126"/>
    </source>
</evidence>
<dbReference type="InterPro" id="IPR030842">
    <property type="entry name" value="TF_NusA_bacterial"/>
</dbReference>
<protein>
    <recommendedName>
        <fullName evidence="8">S1 motif domain-containing protein</fullName>
    </recommendedName>
</protein>
<dbReference type="SUPFAM" id="SSF69705">
    <property type="entry name" value="Transcription factor NusA, N-terminal domain"/>
    <property type="match status" value="1"/>
</dbReference>
<dbReference type="Pfam" id="PF13184">
    <property type="entry name" value="KH_NusA_1st"/>
    <property type="match status" value="1"/>
</dbReference>
<evidence type="ECO:0000256" key="4">
    <source>
        <dbReference type="ARBA" id="ARBA00022884"/>
    </source>
</evidence>
<dbReference type="PANTHER" id="PTHR22648">
    <property type="entry name" value="TRANSCRIPTION TERMINATION FACTOR NUSA"/>
    <property type="match status" value="1"/>
</dbReference>
<dbReference type="InterPro" id="IPR004087">
    <property type="entry name" value="KH_dom"/>
</dbReference>
<gene>
    <name evidence="9" type="ORF">LCGC14_2666390</name>
</gene>
<keyword evidence="1" id="KW-0806">Transcription termination</keyword>
<keyword evidence="2" id="KW-0963">Cytoplasm</keyword>
<dbReference type="InterPro" id="IPR015946">
    <property type="entry name" value="KH_dom-like_a/b"/>
</dbReference>
<comment type="caution">
    <text evidence="9">The sequence shown here is derived from an EMBL/GenBank/DDBJ whole genome shotgun (WGS) entry which is preliminary data.</text>
</comment>
<dbReference type="InterPro" id="IPR012340">
    <property type="entry name" value="NA-bd_OB-fold"/>
</dbReference>
<keyword evidence="3" id="KW-0889">Transcription antitermination</keyword>
<reference evidence="9" key="1">
    <citation type="journal article" date="2015" name="Nature">
        <title>Complex archaea that bridge the gap between prokaryotes and eukaryotes.</title>
        <authorList>
            <person name="Spang A."/>
            <person name="Saw J.H."/>
            <person name="Jorgensen S.L."/>
            <person name="Zaremba-Niedzwiedzka K."/>
            <person name="Martijn J."/>
            <person name="Lind A.E."/>
            <person name="van Eijk R."/>
            <person name="Schleper C."/>
            <person name="Guy L."/>
            <person name="Ettema T.J."/>
        </authorList>
    </citation>
    <scope>NUCLEOTIDE SEQUENCE</scope>
</reference>
<feature type="compositionally biased region" description="Basic and acidic residues" evidence="7">
    <location>
        <begin position="386"/>
        <end position="395"/>
    </location>
</feature>
<dbReference type="InterPro" id="IPR025249">
    <property type="entry name" value="TF_NusA_KH_1st"/>
</dbReference>
<keyword evidence="6" id="KW-0804">Transcription</keyword>
<dbReference type="GO" id="GO:0005829">
    <property type="term" value="C:cytosol"/>
    <property type="evidence" value="ECO:0007669"/>
    <property type="project" value="TreeGrafter"/>
</dbReference>
<organism evidence="9">
    <name type="scientific">marine sediment metagenome</name>
    <dbReference type="NCBI Taxonomy" id="412755"/>
    <lineage>
        <taxon>unclassified sequences</taxon>
        <taxon>metagenomes</taxon>
        <taxon>ecological metagenomes</taxon>
    </lineage>
</organism>